<gene>
    <name evidence="1" type="ORF">S03H2_46822</name>
</gene>
<protein>
    <submittedName>
        <fullName evidence="1">Uncharacterized protein</fullName>
    </submittedName>
</protein>
<dbReference type="EMBL" id="BARU01029433">
    <property type="protein sequence ID" value="GAH66860.1"/>
    <property type="molecule type" value="Genomic_DNA"/>
</dbReference>
<organism evidence="1">
    <name type="scientific">marine sediment metagenome</name>
    <dbReference type="NCBI Taxonomy" id="412755"/>
    <lineage>
        <taxon>unclassified sequences</taxon>
        <taxon>metagenomes</taxon>
        <taxon>ecological metagenomes</taxon>
    </lineage>
</organism>
<dbReference type="AlphaFoldDB" id="X1IC62"/>
<feature type="non-terminal residue" evidence="1">
    <location>
        <position position="1"/>
    </location>
</feature>
<evidence type="ECO:0000313" key="1">
    <source>
        <dbReference type="EMBL" id="GAH66860.1"/>
    </source>
</evidence>
<reference evidence="1" key="1">
    <citation type="journal article" date="2014" name="Front. Microbiol.">
        <title>High frequency of phylogenetically diverse reductive dehalogenase-homologous genes in deep subseafloor sedimentary metagenomes.</title>
        <authorList>
            <person name="Kawai M."/>
            <person name="Futagami T."/>
            <person name="Toyoda A."/>
            <person name="Takaki Y."/>
            <person name="Nishi S."/>
            <person name="Hori S."/>
            <person name="Arai W."/>
            <person name="Tsubouchi T."/>
            <person name="Morono Y."/>
            <person name="Uchiyama I."/>
            <person name="Ito T."/>
            <person name="Fujiyama A."/>
            <person name="Inagaki F."/>
            <person name="Takami H."/>
        </authorList>
    </citation>
    <scope>NUCLEOTIDE SEQUENCE</scope>
    <source>
        <strain evidence="1">Expedition CK06-06</strain>
    </source>
</reference>
<sequence length="34" mass="3705">SKQSCLCRGVDDASFDLTPSLLRHVVRTGALPVY</sequence>
<comment type="caution">
    <text evidence="1">The sequence shown here is derived from an EMBL/GenBank/DDBJ whole genome shotgun (WGS) entry which is preliminary data.</text>
</comment>
<name>X1IC62_9ZZZZ</name>
<accession>X1IC62</accession>
<proteinExistence type="predicted"/>